<sequence length="155" mass="16786">MLLAVARFELRYLLRNPLLWLTAALAFALFFAGASVDGFDLGNEGGLLKNAAYATLRNYVVVSVFFMLVTTSFVANAVLRDDETGFGPIIRSTGITKLEYVLGRFLGAFAVAALCMLVVPLAILLGSVMPWAPPAQIGPNRLVDHLYGYFLVALP</sequence>
<evidence type="ECO:0000256" key="3">
    <source>
        <dbReference type="ARBA" id="ARBA00022989"/>
    </source>
</evidence>
<comment type="subcellular location">
    <subcellularLocation>
        <location evidence="1">Membrane</location>
        <topology evidence="1">Multi-pass membrane protein</topology>
    </subcellularLocation>
</comment>
<dbReference type="GO" id="GO:0016020">
    <property type="term" value="C:membrane"/>
    <property type="evidence" value="ECO:0007669"/>
    <property type="project" value="UniProtKB-SubCell"/>
</dbReference>
<dbReference type="EMBL" id="CADCVL010000279">
    <property type="protein sequence ID" value="CAA9484661.1"/>
    <property type="molecule type" value="Genomic_DNA"/>
</dbReference>
<feature type="transmembrane region" description="Helical" evidence="5">
    <location>
        <begin position="58"/>
        <end position="79"/>
    </location>
</feature>
<protein>
    <recommendedName>
        <fullName evidence="6">ABC-2 type transporter transmembrane domain-containing protein</fullName>
    </recommendedName>
</protein>
<evidence type="ECO:0000259" key="6">
    <source>
        <dbReference type="Pfam" id="PF12698"/>
    </source>
</evidence>
<evidence type="ECO:0000256" key="5">
    <source>
        <dbReference type="SAM" id="Phobius"/>
    </source>
</evidence>
<feature type="transmembrane region" description="Helical" evidence="5">
    <location>
        <begin position="100"/>
        <end position="125"/>
    </location>
</feature>
<name>A0A6J4S7G9_9ACTN</name>
<evidence type="ECO:0000256" key="2">
    <source>
        <dbReference type="ARBA" id="ARBA00022692"/>
    </source>
</evidence>
<dbReference type="GO" id="GO:0140359">
    <property type="term" value="F:ABC-type transporter activity"/>
    <property type="evidence" value="ECO:0007669"/>
    <property type="project" value="InterPro"/>
</dbReference>
<gene>
    <name evidence="7" type="ORF">AVDCRST_MAG65-1653</name>
</gene>
<feature type="domain" description="ABC-2 type transporter transmembrane" evidence="6">
    <location>
        <begin position="60"/>
        <end position="127"/>
    </location>
</feature>
<evidence type="ECO:0000313" key="7">
    <source>
        <dbReference type="EMBL" id="CAA9484661.1"/>
    </source>
</evidence>
<organism evidence="7">
    <name type="scientific">uncultured Solirubrobacteraceae bacterium</name>
    <dbReference type="NCBI Taxonomy" id="1162706"/>
    <lineage>
        <taxon>Bacteria</taxon>
        <taxon>Bacillati</taxon>
        <taxon>Actinomycetota</taxon>
        <taxon>Thermoleophilia</taxon>
        <taxon>Solirubrobacterales</taxon>
        <taxon>Solirubrobacteraceae</taxon>
        <taxon>environmental samples</taxon>
    </lineage>
</organism>
<evidence type="ECO:0000256" key="1">
    <source>
        <dbReference type="ARBA" id="ARBA00004141"/>
    </source>
</evidence>
<evidence type="ECO:0000256" key="4">
    <source>
        <dbReference type="ARBA" id="ARBA00023136"/>
    </source>
</evidence>
<reference evidence="7" key="1">
    <citation type="submission" date="2020-02" db="EMBL/GenBank/DDBJ databases">
        <authorList>
            <person name="Meier V. D."/>
        </authorList>
    </citation>
    <scope>NUCLEOTIDE SEQUENCE</scope>
    <source>
        <strain evidence="7">AVDCRST_MAG65</strain>
    </source>
</reference>
<dbReference type="AlphaFoldDB" id="A0A6J4S7G9"/>
<keyword evidence="3 5" id="KW-1133">Transmembrane helix</keyword>
<dbReference type="Pfam" id="PF12698">
    <property type="entry name" value="ABC2_membrane_3"/>
    <property type="match status" value="1"/>
</dbReference>
<feature type="non-terminal residue" evidence="7">
    <location>
        <position position="155"/>
    </location>
</feature>
<proteinExistence type="predicted"/>
<keyword evidence="4 5" id="KW-0472">Membrane</keyword>
<accession>A0A6J4S7G9</accession>
<dbReference type="InterPro" id="IPR013525">
    <property type="entry name" value="ABC2_TM"/>
</dbReference>
<keyword evidence="2 5" id="KW-0812">Transmembrane</keyword>